<dbReference type="PANTHER" id="PTHR45770">
    <property type="entry name" value="ATP-DEPENDENT 6-PHOSPHOFRUCTOKINASE 1"/>
    <property type="match status" value="1"/>
</dbReference>
<dbReference type="AlphaFoldDB" id="A0A381RRP2"/>
<dbReference type="EMBL" id="UINC01002165">
    <property type="protein sequence ID" value="SUZ93658.1"/>
    <property type="molecule type" value="Genomic_DNA"/>
</dbReference>
<organism evidence="11">
    <name type="scientific">marine metagenome</name>
    <dbReference type="NCBI Taxonomy" id="408172"/>
    <lineage>
        <taxon>unclassified sequences</taxon>
        <taxon>metagenomes</taxon>
        <taxon>ecological metagenomes</taxon>
    </lineage>
</organism>
<keyword evidence="2" id="KW-0808">Transferase</keyword>
<dbReference type="InterPro" id="IPR050929">
    <property type="entry name" value="PFKA"/>
</dbReference>
<evidence type="ECO:0000256" key="1">
    <source>
        <dbReference type="ARBA" id="ARBA00001946"/>
    </source>
</evidence>
<dbReference type="SUPFAM" id="SSF53784">
    <property type="entry name" value="Phosphofructokinase"/>
    <property type="match status" value="1"/>
</dbReference>
<dbReference type="InterPro" id="IPR022953">
    <property type="entry name" value="ATP_PFK"/>
</dbReference>
<keyword evidence="8" id="KW-0324">Glycolysis</keyword>
<reference evidence="11" key="1">
    <citation type="submission" date="2018-05" db="EMBL/GenBank/DDBJ databases">
        <authorList>
            <person name="Lanie J.A."/>
            <person name="Ng W.-L."/>
            <person name="Kazmierczak K.M."/>
            <person name="Andrzejewski T.M."/>
            <person name="Davidsen T.M."/>
            <person name="Wayne K.J."/>
            <person name="Tettelin H."/>
            <person name="Glass J.I."/>
            <person name="Rusch D."/>
            <person name="Podicherti R."/>
            <person name="Tsui H.-C.T."/>
            <person name="Winkler M.E."/>
        </authorList>
    </citation>
    <scope>NUCLEOTIDE SEQUENCE</scope>
</reference>
<dbReference type="InterPro" id="IPR012004">
    <property type="entry name" value="PyroP-dep_PFK_TP0108"/>
</dbReference>
<protein>
    <recommendedName>
        <fullName evidence="10">Phosphofructokinase domain-containing protein</fullName>
    </recommendedName>
</protein>
<dbReference type="InterPro" id="IPR035966">
    <property type="entry name" value="PKF_sf"/>
</dbReference>
<evidence type="ECO:0000313" key="11">
    <source>
        <dbReference type="EMBL" id="SUZ93658.1"/>
    </source>
</evidence>
<dbReference type="Pfam" id="PF00365">
    <property type="entry name" value="PFK"/>
    <property type="match status" value="1"/>
</dbReference>
<keyword evidence="6" id="KW-0067">ATP-binding</keyword>
<keyword evidence="7" id="KW-0460">Magnesium</keyword>
<evidence type="ECO:0000256" key="8">
    <source>
        <dbReference type="ARBA" id="ARBA00023152"/>
    </source>
</evidence>
<dbReference type="PRINTS" id="PR00476">
    <property type="entry name" value="PHFRCTKINASE"/>
</dbReference>
<keyword evidence="3" id="KW-0479">Metal-binding</keyword>
<gene>
    <name evidence="11" type="ORF">METZ01_LOCUS46512</name>
</gene>
<dbReference type="GO" id="GO:0003872">
    <property type="term" value="F:6-phosphofructokinase activity"/>
    <property type="evidence" value="ECO:0007669"/>
    <property type="project" value="UniProtKB-EC"/>
</dbReference>
<dbReference type="PIRSF" id="PIRSF000534">
    <property type="entry name" value="PPi_PFK_TP0108"/>
    <property type="match status" value="1"/>
</dbReference>
<dbReference type="Gene3D" id="3.40.50.450">
    <property type="match status" value="1"/>
</dbReference>
<feature type="domain" description="Phosphofructokinase" evidence="10">
    <location>
        <begin position="74"/>
        <end position="386"/>
    </location>
</feature>
<accession>A0A381RRP2</accession>
<evidence type="ECO:0000256" key="6">
    <source>
        <dbReference type="ARBA" id="ARBA00022840"/>
    </source>
</evidence>
<comment type="cofactor">
    <cofactor evidence="1">
        <name>Mg(2+)</name>
        <dbReference type="ChEBI" id="CHEBI:18420"/>
    </cofactor>
</comment>
<name>A0A381RRP2_9ZZZZ</name>
<dbReference type="UniPathway" id="UPA00109">
    <property type="reaction ID" value="UER00182"/>
</dbReference>
<dbReference type="GO" id="GO:0046872">
    <property type="term" value="F:metal ion binding"/>
    <property type="evidence" value="ECO:0007669"/>
    <property type="project" value="UniProtKB-KW"/>
</dbReference>
<dbReference type="InterPro" id="IPR000023">
    <property type="entry name" value="Phosphofructokinase_dom"/>
</dbReference>
<keyword evidence="4" id="KW-0547">Nucleotide-binding</keyword>
<proteinExistence type="predicted"/>
<dbReference type="GO" id="GO:0005524">
    <property type="term" value="F:ATP binding"/>
    <property type="evidence" value="ECO:0007669"/>
    <property type="project" value="UniProtKB-KW"/>
</dbReference>
<evidence type="ECO:0000256" key="4">
    <source>
        <dbReference type="ARBA" id="ARBA00022741"/>
    </source>
</evidence>
<keyword evidence="5" id="KW-0418">Kinase</keyword>
<comment type="catalytic activity">
    <reaction evidence="9">
        <text>beta-D-fructose 6-phosphate + ATP = beta-D-fructose 1,6-bisphosphate + ADP + H(+)</text>
        <dbReference type="Rhea" id="RHEA:16109"/>
        <dbReference type="ChEBI" id="CHEBI:15378"/>
        <dbReference type="ChEBI" id="CHEBI:30616"/>
        <dbReference type="ChEBI" id="CHEBI:32966"/>
        <dbReference type="ChEBI" id="CHEBI:57634"/>
        <dbReference type="ChEBI" id="CHEBI:456216"/>
        <dbReference type="EC" id="2.7.1.11"/>
    </reaction>
</comment>
<sequence length="443" mass="49148">MKKEFPVKLLGAARIPSPLPLSCDSIQEEFQFVNDDSRILHDVAIRSSGKGQKHFSFEQAGPRSHSYFDASKVRAGIVTCGGLCPGINNVIRTIVMQLHHNYGVHRIHGFRYGFQGFIPSYQHEIVDLKPANVQNIHNLGGSILSSSRGPQDPVEMVDCLERNNIRILYCIGGDGTLCGAHAIAEEVGRRKEKISIIGIPKTIDNDIPYCVKTFGFETAFSKAVESVQAAHSEAYGYNYGVVIIKLMGRNSGFIAANTSLACPDVNFVLIPEVPFTLEGEKGVLRSLERGFEAKKDLGRHPHSVIVVAEGAGQDLMGNTGKDLDASGNVRFRDIGYFLKEKIQDYFKDRLPVNIKLIEPSYMIRSLPANPHDAIFCYYLADHAVHAGMAGKTDMMVGYWNGHFTHVPLETVIQEEKRINPHGEFWRQVLFSTGQPGDMYSPQN</sequence>
<evidence type="ECO:0000256" key="3">
    <source>
        <dbReference type="ARBA" id="ARBA00022723"/>
    </source>
</evidence>
<dbReference type="NCBIfam" id="NF005301">
    <property type="entry name" value="PRK06830.1"/>
    <property type="match status" value="1"/>
</dbReference>
<dbReference type="FunFam" id="3.40.50.450:FF:000002">
    <property type="entry name" value="ATP-dependent 6-phosphofructokinase"/>
    <property type="match status" value="1"/>
</dbReference>
<evidence type="ECO:0000256" key="7">
    <source>
        <dbReference type="ARBA" id="ARBA00022842"/>
    </source>
</evidence>
<dbReference type="GO" id="GO:0005737">
    <property type="term" value="C:cytoplasm"/>
    <property type="evidence" value="ECO:0007669"/>
    <property type="project" value="UniProtKB-ARBA"/>
</dbReference>
<evidence type="ECO:0000259" key="10">
    <source>
        <dbReference type="Pfam" id="PF00365"/>
    </source>
</evidence>
<evidence type="ECO:0000256" key="9">
    <source>
        <dbReference type="ARBA" id="ARBA00048070"/>
    </source>
</evidence>
<dbReference type="GO" id="GO:0006002">
    <property type="term" value="P:fructose 6-phosphate metabolic process"/>
    <property type="evidence" value="ECO:0007669"/>
    <property type="project" value="InterPro"/>
</dbReference>
<evidence type="ECO:0000256" key="2">
    <source>
        <dbReference type="ARBA" id="ARBA00022679"/>
    </source>
</evidence>
<evidence type="ECO:0000256" key="5">
    <source>
        <dbReference type="ARBA" id="ARBA00022777"/>
    </source>
</evidence>